<dbReference type="EMBL" id="JAAGRQ010000160">
    <property type="protein sequence ID" value="NDY58898.1"/>
    <property type="molecule type" value="Genomic_DNA"/>
</dbReference>
<accession>A0A7K3NRS9</accession>
<dbReference type="PANTHER" id="PTHR45138">
    <property type="entry name" value="REGULATORY COMPONENTS OF SENSORY TRANSDUCTION SYSTEM"/>
    <property type="match status" value="1"/>
</dbReference>
<dbReference type="GO" id="GO:0052621">
    <property type="term" value="F:diguanylate cyclase activity"/>
    <property type="evidence" value="ECO:0007669"/>
    <property type="project" value="UniProtKB-EC"/>
</dbReference>
<evidence type="ECO:0000313" key="5">
    <source>
        <dbReference type="EMBL" id="NDY58898.1"/>
    </source>
</evidence>
<comment type="caution">
    <text evidence="5">The sequence shown here is derived from an EMBL/GenBank/DDBJ whole genome shotgun (WGS) entry which is preliminary data.</text>
</comment>
<dbReference type="InterPro" id="IPR043128">
    <property type="entry name" value="Rev_trsase/Diguanyl_cyclase"/>
</dbReference>
<dbReference type="EC" id="2.7.7.65" evidence="1"/>
<dbReference type="Pfam" id="PF00990">
    <property type="entry name" value="GGDEF"/>
    <property type="match status" value="1"/>
</dbReference>
<dbReference type="InterPro" id="IPR029787">
    <property type="entry name" value="Nucleotide_cyclase"/>
</dbReference>
<organism evidence="5 6">
    <name type="scientific">Desulfolutivibrio sulfodismutans</name>
    <dbReference type="NCBI Taxonomy" id="63561"/>
    <lineage>
        <taxon>Bacteria</taxon>
        <taxon>Pseudomonadati</taxon>
        <taxon>Thermodesulfobacteriota</taxon>
        <taxon>Desulfovibrionia</taxon>
        <taxon>Desulfovibrionales</taxon>
        <taxon>Desulfovibrionaceae</taxon>
        <taxon>Desulfolutivibrio</taxon>
    </lineage>
</organism>
<evidence type="ECO:0000256" key="1">
    <source>
        <dbReference type="ARBA" id="ARBA00012528"/>
    </source>
</evidence>
<evidence type="ECO:0000313" key="6">
    <source>
        <dbReference type="Proteomes" id="UP000469724"/>
    </source>
</evidence>
<name>A0A7K3NRS9_9BACT</name>
<feature type="domain" description="GGDEF" evidence="4">
    <location>
        <begin position="1"/>
        <end position="72"/>
    </location>
</feature>
<dbReference type="GO" id="GO:0043709">
    <property type="term" value="P:cell adhesion involved in single-species biofilm formation"/>
    <property type="evidence" value="ECO:0007669"/>
    <property type="project" value="TreeGrafter"/>
</dbReference>
<gene>
    <name evidence="5" type="ORF">G3N56_19355</name>
</gene>
<dbReference type="PANTHER" id="PTHR45138:SF9">
    <property type="entry name" value="DIGUANYLATE CYCLASE DGCM-RELATED"/>
    <property type="match status" value="1"/>
</dbReference>
<dbReference type="GO" id="GO:0005886">
    <property type="term" value="C:plasma membrane"/>
    <property type="evidence" value="ECO:0007669"/>
    <property type="project" value="TreeGrafter"/>
</dbReference>
<dbReference type="Proteomes" id="UP000469724">
    <property type="component" value="Unassembled WGS sequence"/>
</dbReference>
<comment type="catalytic activity">
    <reaction evidence="2">
        <text>2 GTP = 3',3'-c-di-GMP + 2 diphosphate</text>
        <dbReference type="Rhea" id="RHEA:24898"/>
        <dbReference type="ChEBI" id="CHEBI:33019"/>
        <dbReference type="ChEBI" id="CHEBI:37565"/>
        <dbReference type="ChEBI" id="CHEBI:58805"/>
        <dbReference type="EC" id="2.7.7.65"/>
    </reaction>
</comment>
<dbReference type="SUPFAM" id="SSF55073">
    <property type="entry name" value="Nucleotide cyclase"/>
    <property type="match status" value="1"/>
</dbReference>
<keyword evidence="6" id="KW-1185">Reference proteome</keyword>
<evidence type="ECO:0000256" key="2">
    <source>
        <dbReference type="ARBA" id="ARBA00034247"/>
    </source>
</evidence>
<reference evidence="5 6" key="1">
    <citation type="submission" date="2020-02" db="EMBL/GenBank/DDBJ databases">
        <title>Comparative genomics of sulfur disproportionating microorganisms.</title>
        <authorList>
            <person name="Ward L.M."/>
            <person name="Bertran E."/>
            <person name="Johnston D.T."/>
        </authorList>
    </citation>
    <scope>NUCLEOTIDE SEQUENCE [LARGE SCALE GENOMIC DNA]</scope>
    <source>
        <strain evidence="5 6">DSM 3696</strain>
    </source>
</reference>
<dbReference type="PROSITE" id="PS50887">
    <property type="entry name" value="GGDEF"/>
    <property type="match status" value="1"/>
</dbReference>
<dbReference type="Gene3D" id="3.30.70.270">
    <property type="match status" value="1"/>
</dbReference>
<dbReference type="InterPro" id="IPR000160">
    <property type="entry name" value="GGDEF_dom"/>
</dbReference>
<dbReference type="AlphaFoldDB" id="A0A7K3NRS9"/>
<evidence type="ECO:0000259" key="4">
    <source>
        <dbReference type="PROSITE" id="PS50887"/>
    </source>
</evidence>
<proteinExistence type="predicted"/>
<evidence type="ECO:0000256" key="3">
    <source>
        <dbReference type="SAM" id="MobiDB-lite"/>
    </source>
</evidence>
<feature type="region of interest" description="Disordered" evidence="3">
    <location>
        <begin position="62"/>
        <end position="81"/>
    </location>
</feature>
<sequence>PGVGLEGAAELAERLRAAVAAQAFPGVPGVTSSFGVAQYRPGEPPEPLVKRADAALYRAKEGGRNRVEREAGEPAKTGGIN</sequence>
<protein>
    <recommendedName>
        <fullName evidence="1">diguanylate cyclase</fullName>
        <ecNumber evidence="1">2.7.7.65</ecNumber>
    </recommendedName>
</protein>
<dbReference type="RefSeq" id="WP_163303961.1">
    <property type="nucleotide sequence ID" value="NZ_JAAGRQ010000160.1"/>
</dbReference>
<feature type="compositionally biased region" description="Basic and acidic residues" evidence="3">
    <location>
        <begin position="62"/>
        <end position="73"/>
    </location>
</feature>
<dbReference type="GO" id="GO:1902201">
    <property type="term" value="P:negative regulation of bacterial-type flagellum-dependent cell motility"/>
    <property type="evidence" value="ECO:0007669"/>
    <property type="project" value="TreeGrafter"/>
</dbReference>
<feature type="non-terminal residue" evidence="5">
    <location>
        <position position="1"/>
    </location>
</feature>
<dbReference type="InterPro" id="IPR050469">
    <property type="entry name" value="Diguanylate_Cyclase"/>
</dbReference>